<organism evidence="4 5">
    <name type="scientific">Stenotrophomonas maltophilia</name>
    <name type="common">Pseudomonas maltophilia</name>
    <name type="synonym">Xanthomonas maltophilia</name>
    <dbReference type="NCBI Taxonomy" id="40324"/>
    <lineage>
        <taxon>Bacteria</taxon>
        <taxon>Pseudomonadati</taxon>
        <taxon>Pseudomonadota</taxon>
        <taxon>Gammaproteobacteria</taxon>
        <taxon>Lysobacterales</taxon>
        <taxon>Lysobacteraceae</taxon>
        <taxon>Stenotrophomonas</taxon>
        <taxon>Stenotrophomonas maltophilia group</taxon>
    </lineage>
</organism>
<protein>
    <submittedName>
        <fullName evidence="4">Cointegrate resolution protein T</fullName>
    </submittedName>
</protein>
<feature type="region of interest" description="Disordered" evidence="2">
    <location>
        <begin position="282"/>
        <end position="306"/>
    </location>
</feature>
<dbReference type="Pfam" id="PF11740">
    <property type="entry name" value="KfrA_N"/>
    <property type="match status" value="1"/>
</dbReference>
<dbReference type="EMBL" id="NIVS01000031">
    <property type="protein sequence ID" value="OWQ52391.1"/>
    <property type="molecule type" value="Genomic_DNA"/>
</dbReference>
<evidence type="ECO:0000313" key="4">
    <source>
        <dbReference type="EMBL" id="OWQ52391.1"/>
    </source>
</evidence>
<evidence type="ECO:0000256" key="1">
    <source>
        <dbReference type="SAM" id="Coils"/>
    </source>
</evidence>
<accession>A0A246HKW6</accession>
<feature type="domain" description="KfrA N-terminal DNA-binding" evidence="3">
    <location>
        <begin position="6"/>
        <end position="121"/>
    </location>
</feature>
<proteinExistence type="predicted"/>
<dbReference type="AlphaFoldDB" id="A0A246HKW6"/>
<comment type="caution">
    <text evidence="4">The sequence shown here is derived from an EMBL/GenBank/DDBJ whole genome shotgun (WGS) entry which is preliminary data.</text>
</comment>
<sequence length="306" mass="34533">MARGITESDVHTAADELVAKGERPTVERIRAHLGTGSPNTVTRWLETWWIRLGTRLQPRRPDFEDAPAVLAELAGQWWELALTHAREAALREFAETERSLATQREALDARSRLVADELSQMRSERASAIAGERIASTQAAELERLVDQLHLQISELTEQRDLGLRRADRAEAARQNLDARLHETLETAKSEREDWTEYVRSVENRTLGDVDRSRQEAKDLQAQLNNQAKAQRAIEDQLRQELHAAQSAAISAGQAADVLRGRCEGLEKQLSSLRELPAQLEAAFKRNTPKQAIPRLRPRRQSPKST</sequence>
<dbReference type="OrthoDB" id="583532at2"/>
<evidence type="ECO:0000259" key="3">
    <source>
        <dbReference type="Pfam" id="PF11740"/>
    </source>
</evidence>
<feature type="coiled-coil region" evidence="1">
    <location>
        <begin position="139"/>
        <end position="276"/>
    </location>
</feature>
<name>A0A246HKW6_STEMA</name>
<reference evidence="4 5" key="1">
    <citation type="submission" date="2017-06" db="EMBL/GenBank/DDBJ databases">
        <authorList>
            <person name="Kim H.J."/>
            <person name="Triplett B.A."/>
        </authorList>
    </citation>
    <scope>NUCLEOTIDE SEQUENCE [LARGE SCALE GENOMIC DNA]</scope>
    <source>
        <strain evidence="4 5">13146</strain>
    </source>
</reference>
<gene>
    <name evidence="4" type="ORF">CEE60_12645</name>
</gene>
<feature type="compositionally biased region" description="Basic residues" evidence="2">
    <location>
        <begin position="296"/>
        <end position="306"/>
    </location>
</feature>
<dbReference type="Proteomes" id="UP000198157">
    <property type="component" value="Unassembled WGS sequence"/>
</dbReference>
<dbReference type="InterPro" id="IPR021104">
    <property type="entry name" value="KfrA_DNA-bd_N"/>
</dbReference>
<evidence type="ECO:0000313" key="5">
    <source>
        <dbReference type="Proteomes" id="UP000198157"/>
    </source>
</evidence>
<keyword evidence="1" id="KW-0175">Coiled coil</keyword>
<evidence type="ECO:0000256" key="2">
    <source>
        <dbReference type="SAM" id="MobiDB-lite"/>
    </source>
</evidence>